<sequence length="240" mass="26942">MNYISTTSNQALMTQALKSLTGKWGIAIGAWLVFFILTDFQVGWEWQGDDGGDYKVGLKIIGLLIGGPLALGYTTLILLISRNQNPDFAILFSGFKRFGVSLAAYLLMSIFIILWFLLLIIPGIIACLRYSQTYYILSEDENIGPLEAISKSKEMMVGNKWKLFCLYCRFIGWFILCIVTLGFAGLYVGPYFSQSCANFYNDLINDNLTEKIDPDSEDGEMISDKLAEPHDPEKEEDKGT</sequence>
<feature type="compositionally biased region" description="Basic and acidic residues" evidence="1">
    <location>
        <begin position="222"/>
        <end position="240"/>
    </location>
</feature>
<reference evidence="3" key="1">
    <citation type="submission" date="2018-05" db="EMBL/GenBank/DDBJ databases">
        <authorList>
            <person name="Lanie J.A."/>
            <person name="Ng W.-L."/>
            <person name="Kazmierczak K.M."/>
            <person name="Andrzejewski T.M."/>
            <person name="Davidsen T.M."/>
            <person name="Wayne K.J."/>
            <person name="Tettelin H."/>
            <person name="Glass J.I."/>
            <person name="Rusch D."/>
            <person name="Podicherti R."/>
            <person name="Tsui H.-C.T."/>
            <person name="Winkler M.E."/>
        </authorList>
    </citation>
    <scope>NUCLEOTIDE SEQUENCE</scope>
</reference>
<keyword evidence="2" id="KW-0812">Transmembrane</keyword>
<evidence type="ECO:0000256" key="2">
    <source>
        <dbReference type="SAM" id="Phobius"/>
    </source>
</evidence>
<keyword evidence="2" id="KW-1133">Transmembrane helix</keyword>
<feature type="transmembrane region" description="Helical" evidence="2">
    <location>
        <begin position="100"/>
        <end position="128"/>
    </location>
</feature>
<dbReference type="Pfam" id="PF06161">
    <property type="entry name" value="DUF975"/>
    <property type="match status" value="1"/>
</dbReference>
<dbReference type="EMBL" id="UINC01065672">
    <property type="protein sequence ID" value="SVB95585.1"/>
    <property type="molecule type" value="Genomic_DNA"/>
</dbReference>
<accession>A0A382I871</accession>
<organism evidence="3">
    <name type="scientific">marine metagenome</name>
    <dbReference type="NCBI Taxonomy" id="408172"/>
    <lineage>
        <taxon>unclassified sequences</taxon>
        <taxon>metagenomes</taxon>
        <taxon>ecological metagenomes</taxon>
    </lineage>
</organism>
<protein>
    <recommendedName>
        <fullName evidence="4">DUF975 family protein</fullName>
    </recommendedName>
</protein>
<dbReference type="PANTHER" id="PTHR40076:SF1">
    <property type="entry name" value="MEMBRANE PROTEIN"/>
    <property type="match status" value="1"/>
</dbReference>
<dbReference type="PANTHER" id="PTHR40076">
    <property type="entry name" value="MEMBRANE PROTEIN-RELATED"/>
    <property type="match status" value="1"/>
</dbReference>
<name>A0A382I871_9ZZZZ</name>
<dbReference type="AlphaFoldDB" id="A0A382I871"/>
<evidence type="ECO:0000313" key="3">
    <source>
        <dbReference type="EMBL" id="SVB95585.1"/>
    </source>
</evidence>
<gene>
    <name evidence="3" type="ORF">METZ01_LOCUS248439</name>
</gene>
<proteinExistence type="predicted"/>
<feature type="transmembrane region" description="Helical" evidence="2">
    <location>
        <begin position="56"/>
        <end position="80"/>
    </location>
</feature>
<evidence type="ECO:0008006" key="4">
    <source>
        <dbReference type="Google" id="ProtNLM"/>
    </source>
</evidence>
<dbReference type="InterPro" id="IPR010380">
    <property type="entry name" value="DUF975"/>
</dbReference>
<feature type="transmembrane region" description="Helical" evidence="2">
    <location>
        <begin position="163"/>
        <end position="188"/>
    </location>
</feature>
<keyword evidence="2" id="KW-0472">Membrane</keyword>
<feature type="transmembrane region" description="Helical" evidence="2">
    <location>
        <begin position="24"/>
        <end position="44"/>
    </location>
</feature>
<feature type="region of interest" description="Disordered" evidence="1">
    <location>
        <begin position="212"/>
        <end position="240"/>
    </location>
</feature>
<evidence type="ECO:0000256" key="1">
    <source>
        <dbReference type="SAM" id="MobiDB-lite"/>
    </source>
</evidence>